<dbReference type="SUPFAM" id="SSF56808">
    <property type="entry name" value="Ribosomal protein L1"/>
    <property type="match status" value="1"/>
</dbReference>
<sequence length="233" mass="25927">MPKHSKRYLEARKFVDRTKYYDLDEAIELVKKTATAKFDETIELHIQTGIDYRKPEQHIRGTVVLPHGTGKEVRVLVFAKGEAAKEALEAGADYVGAEDLVEKIEKEGFLDFDVAIATPDMMRVIGRLGKILGPRGLMPSPKSGTVTQEVAEAVKEFKKGRIEVRTDKTGNIHIPVGKRSFDNEKLKENIISAVRQIMQMKPAGVKGQFIKKAVLSSTMGPGIKLNLQSLLKE</sequence>
<comment type="subunit">
    <text evidence="9">Part of the 50S ribosomal subunit.</text>
</comment>
<evidence type="ECO:0000256" key="8">
    <source>
        <dbReference type="ARBA" id="ARBA00035241"/>
    </source>
</evidence>
<dbReference type="PROSITE" id="PS01199">
    <property type="entry name" value="RIBOSOMAL_L1"/>
    <property type="match status" value="1"/>
</dbReference>
<name>A0A101EQU3_9THEM</name>
<dbReference type="InterPro" id="IPR028364">
    <property type="entry name" value="Ribosomal_uL1/biogenesis"/>
</dbReference>
<evidence type="ECO:0000256" key="2">
    <source>
        <dbReference type="ARBA" id="ARBA00022491"/>
    </source>
</evidence>
<keyword evidence="6 9" id="KW-0689">Ribosomal protein</keyword>
<keyword evidence="2 9" id="KW-0678">Repressor</keyword>
<accession>A0A101EQU3</accession>
<organism evidence="11 12">
    <name type="scientific">Thermotoga petrophila</name>
    <dbReference type="NCBI Taxonomy" id="93929"/>
    <lineage>
        <taxon>Bacteria</taxon>
        <taxon>Thermotogati</taxon>
        <taxon>Thermotogota</taxon>
        <taxon>Thermotogae</taxon>
        <taxon>Thermotogales</taxon>
        <taxon>Thermotogaceae</taxon>
        <taxon>Thermotoga</taxon>
    </lineage>
</organism>
<evidence type="ECO:0000313" key="12">
    <source>
        <dbReference type="Proteomes" id="UP000058636"/>
    </source>
</evidence>
<dbReference type="GO" id="GO:0003735">
    <property type="term" value="F:structural constituent of ribosome"/>
    <property type="evidence" value="ECO:0007669"/>
    <property type="project" value="InterPro"/>
</dbReference>
<comment type="function">
    <text evidence="9">Binds directly to 23S rRNA. The L1 stalk is quite mobile in the ribosome, and is involved in E site tRNA release.</text>
</comment>
<dbReference type="GO" id="GO:0000049">
    <property type="term" value="F:tRNA binding"/>
    <property type="evidence" value="ECO:0007669"/>
    <property type="project" value="UniProtKB-KW"/>
</dbReference>
<evidence type="ECO:0000256" key="7">
    <source>
        <dbReference type="ARBA" id="ARBA00023274"/>
    </source>
</evidence>
<dbReference type="HAMAP" id="MF_01318_B">
    <property type="entry name" value="Ribosomal_uL1_B"/>
    <property type="match status" value="1"/>
</dbReference>
<dbReference type="NCBIfam" id="TIGR01169">
    <property type="entry name" value="rplA_bact"/>
    <property type="match status" value="1"/>
</dbReference>
<dbReference type="Gene3D" id="3.40.50.790">
    <property type="match status" value="1"/>
</dbReference>
<comment type="function">
    <text evidence="9">Protein L1 is also a translational repressor protein, it controls the translation of the L11 operon by binding to its mRNA.</text>
</comment>
<evidence type="ECO:0000256" key="1">
    <source>
        <dbReference type="ARBA" id="ARBA00010531"/>
    </source>
</evidence>
<comment type="similarity">
    <text evidence="1 9 10">Belongs to the universal ribosomal protein uL1 family.</text>
</comment>
<dbReference type="Pfam" id="PF00687">
    <property type="entry name" value="Ribosomal_L1"/>
    <property type="match status" value="1"/>
</dbReference>
<dbReference type="GO" id="GO:0006412">
    <property type="term" value="P:translation"/>
    <property type="evidence" value="ECO:0007669"/>
    <property type="project" value="UniProtKB-UniRule"/>
</dbReference>
<dbReference type="InterPro" id="IPR023673">
    <property type="entry name" value="Ribosomal_uL1_CS"/>
</dbReference>
<keyword evidence="3 9" id="KW-0699">rRNA-binding</keyword>
<dbReference type="FunFam" id="3.40.50.790:FF:000001">
    <property type="entry name" value="50S ribosomal protein L1"/>
    <property type="match status" value="1"/>
</dbReference>
<evidence type="ECO:0000256" key="3">
    <source>
        <dbReference type="ARBA" id="ARBA00022730"/>
    </source>
</evidence>
<evidence type="ECO:0000256" key="6">
    <source>
        <dbReference type="ARBA" id="ARBA00022980"/>
    </source>
</evidence>
<comment type="caution">
    <text evidence="11">The sequence shown here is derived from an EMBL/GenBank/DDBJ whole genome shotgun (WGS) entry which is preliminary data.</text>
</comment>
<keyword evidence="4 9" id="KW-0810">Translation regulation</keyword>
<dbReference type="InterPro" id="IPR005878">
    <property type="entry name" value="Ribosom_uL1_bac-type"/>
</dbReference>
<dbReference type="InterPro" id="IPR023674">
    <property type="entry name" value="Ribosomal_uL1-like"/>
</dbReference>
<keyword evidence="5 9" id="KW-0694">RNA-binding</keyword>
<dbReference type="RefSeq" id="WP_011943107.1">
    <property type="nucleotide sequence ID" value="NZ_DAITJQ010000003.1"/>
</dbReference>
<gene>
    <name evidence="9" type="primary">rplA</name>
    <name evidence="11" type="ORF">XD57_0703</name>
</gene>
<dbReference type="GO" id="GO:0015934">
    <property type="term" value="C:large ribosomal subunit"/>
    <property type="evidence" value="ECO:0007669"/>
    <property type="project" value="InterPro"/>
</dbReference>
<dbReference type="Gene3D" id="3.30.190.20">
    <property type="match status" value="1"/>
</dbReference>
<dbReference type="GO" id="GO:0006417">
    <property type="term" value="P:regulation of translation"/>
    <property type="evidence" value="ECO:0007669"/>
    <property type="project" value="UniProtKB-KW"/>
</dbReference>
<reference evidence="11 12" key="1">
    <citation type="journal article" date="2015" name="MBio">
        <title>Genome-Resolved Metagenomic Analysis Reveals Roles for Candidate Phyla and Other Microbial Community Members in Biogeochemical Transformations in Oil Reservoirs.</title>
        <authorList>
            <person name="Hu P."/>
            <person name="Tom L."/>
            <person name="Singh A."/>
            <person name="Thomas B.C."/>
            <person name="Baker B.J."/>
            <person name="Piceno Y.M."/>
            <person name="Andersen G.L."/>
            <person name="Banfield J.F."/>
        </authorList>
    </citation>
    <scope>NUCLEOTIDE SEQUENCE [LARGE SCALE GENOMIC DNA]</scope>
    <source>
        <strain evidence="11">46_26</strain>
    </source>
</reference>
<dbReference type="AlphaFoldDB" id="A0A101EQU3"/>
<evidence type="ECO:0000256" key="4">
    <source>
        <dbReference type="ARBA" id="ARBA00022845"/>
    </source>
</evidence>
<evidence type="ECO:0000256" key="9">
    <source>
        <dbReference type="HAMAP-Rule" id="MF_01318"/>
    </source>
</evidence>
<dbReference type="OMA" id="EFRVDKH"/>
<dbReference type="PANTHER" id="PTHR36427">
    <property type="entry name" value="54S RIBOSOMAL PROTEIN L1, MITOCHONDRIAL"/>
    <property type="match status" value="1"/>
</dbReference>
<dbReference type="InterPro" id="IPR016095">
    <property type="entry name" value="Ribosomal_uL1_3-a/b-sand"/>
</dbReference>
<dbReference type="Proteomes" id="UP000058636">
    <property type="component" value="Unassembled WGS sequence"/>
</dbReference>
<evidence type="ECO:0000256" key="5">
    <source>
        <dbReference type="ARBA" id="ARBA00022884"/>
    </source>
</evidence>
<keyword evidence="7 9" id="KW-0687">Ribonucleoprotein</keyword>
<protein>
    <recommendedName>
        <fullName evidence="8 9">Large ribosomal subunit protein uL1</fullName>
    </recommendedName>
</protein>
<dbReference type="GO" id="GO:0019843">
    <property type="term" value="F:rRNA binding"/>
    <property type="evidence" value="ECO:0007669"/>
    <property type="project" value="UniProtKB-UniRule"/>
</dbReference>
<dbReference type="EMBL" id="LGFG01000042">
    <property type="protein sequence ID" value="KUK23204.1"/>
    <property type="molecule type" value="Genomic_DNA"/>
</dbReference>
<dbReference type="SMR" id="A0A101EQU3"/>
<evidence type="ECO:0000313" key="11">
    <source>
        <dbReference type="EMBL" id="KUK23204.1"/>
    </source>
</evidence>
<dbReference type="CDD" id="cd00403">
    <property type="entry name" value="Ribosomal_L1"/>
    <property type="match status" value="1"/>
</dbReference>
<dbReference type="PATRIC" id="fig|93930.3.peg.1553"/>
<keyword evidence="9" id="KW-0820">tRNA-binding</keyword>
<dbReference type="PANTHER" id="PTHR36427:SF3">
    <property type="entry name" value="LARGE RIBOSOMAL SUBUNIT PROTEIN UL1M"/>
    <property type="match status" value="1"/>
</dbReference>
<dbReference type="InterPro" id="IPR002143">
    <property type="entry name" value="Ribosomal_uL1"/>
</dbReference>
<dbReference type="PIRSF" id="PIRSF002155">
    <property type="entry name" value="Ribosomal_L1"/>
    <property type="match status" value="1"/>
</dbReference>
<evidence type="ECO:0000256" key="10">
    <source>
        <dbReference type="RuleBase" id="RU000659"/>
    </source>
</evidence>
<proteinExistence type="inferred from homology"/>